<feature type="region of interest" description="Disordered" evidence="2">
    <location>
        <begin position="497"/>
        <end position="556"/>
    </location>
</feature>
<dbReference type="KEGG" id="spha:D3Y57_16490"/>
<dbReference type="InterPro" id="IPR001775">
    <property type="entry name" value="GspD/PilQ"/>
</dbReference>
<evidence type="ECO:0000256" key="3">
    <source>
        <dbReference type="SAM" id="SignalP"/>
    </source>
</evidence>
<feature type="domain" description="Type II/III secretion system secretin-like" evidence="4">
    <location>
        <begin position="312"/>
        <end position="472"/>
    </location>
</feature>
<dbReference type="InterPro" id="IPR032789">
    <property type="entry name" value="T2SS-T3SS_pil_N"/>
</dbReference>
<feature type="signal peptide" evidence="3">
    <location>
        <begin position="1"/>
        <end position="31"/>
    </location>
</feature>
<keyword evidence="7" id="KW-1185">Reference proteome</keyword>
<dbReference type="PANTHER" id="PTHR30332:SF17">
    <property type="entry name" value="TYPE IV PILIATION SYSTEM PROTEIN DR_0774-RELATED"/>
    <property type="match status" value="1"/>
</dbReference>
<evidence type="ECO:0000256" key="2">
    <source>
        <dbReference type="SAM" id="MobiDB-lite"/>
    </source>
</evidence>
<keyword evidence="3" id="KW-0732">Signal</keyword>
<reference evidence="6 7" key="1">
    <citation type="submission" date="2018-09" db="EMBL/GenBank/DDBJ databases">
        <title>Sphingomonas peninsula sp. nov., isolated from fildes peninsula, Antarctic soil.</title>
        <authorList>
            <person name="Yingchao G."/>
        </authorList>
    </citation>
    <scope>NUCLEOTIDE SEQUENCE [LARGE SCALE GENOMIC DNA]</scope>
    <source>
        <strain evidence="6 7">YZ-8</strain>
    </source>
</reference>
<dbReference type="PANTHER" id="PTHR30332">
    <property type="entry name" value="PROBABLE GENERAL SECRETION PATHWAY PROTEIN D"/>
    <property type="match status" value="1"/>
</dbReference>
<dbReference type="EMBL" id="CP032829">
    <property type="protein sequence ID" value="AYJ88072.1"/>
    <property type="molecule type" value="Genomic_DNA"/>
</dbReference>
<dbReference type="Proteomes" id="UP000276254">
    <property type="component" value="Chromosome"/>
</dbReference>
<proteinExistence type="inferred from homology"/>
<name>A0A494TKX8_SPHPE</name>
<dbReference type="OrthoDB" id="9775455at2"/>
<evidence type="ECO:0000313" key="7">
    <source>
        <dbReference type="Proteomes" id="UP000276254"/>
    </source>
</evidence>
<accession>A0A494TKX8</accession>
<evidence type="ECO:0000256" key="1">
    <source>
        <dbReference type="RuleBase" id="RU004003"/>
    </source>
</evidence>
<protein>
    <submittedName>
        <fullName evidence="6">Type II and III secretion system protein family protein</fullName>
    </submittedName>
</protein>
<dbReference type="InterPro" id="IPR004846">
    <property type="entry name" value="T2SS/T3SS_dom"/>
</dbReference>
<dbReference type="GO" id="GO:0015627">
    <property type="term" value="C:type II protein secretion system complex"/>
    <property type="evidence" value="ECO:0007669"/>
    <property type="project" value="TreeGrafter"/>
</dbReference>
<dbReference type="InterPro" id="IPR050810">
    <property type="entry name" value="Bact_Secretion_Sys_Channel"/>
</dbReference>
<evidence type="ECO:0000259" key="5">
    <source>
        <dbReference type="Pfam" id="PF13629"/>
    </source>
</evidence>
<organism evidence="6 7">
    <name type="scientific">Sphingomonas paeninsulae</name>
    <dbReference type="NCBI Taxonomy" id="2319844"/>
    <lineage>
        <taxon>Bacteria</taxon>
        <taxon>Pseudomonadati</taxon>
        <taxon>Pseudomonadota</taxon>
        <taxon>Alphaproteobacteria</taxon>
        <taxon>Sphingomonadales</taxon>
        <taxon>Sphingomonadaceae</taxon>
        <taxon>Sphingomonas</taxon>
    </lineage>
</organism>
<dbReference type="PRINTS" id="PR00811">
    <property type="entry name" value="BCTERIALGSPD"/>
</dbReference>
<feature type="compositionally biased region" description="Polar residues" evidence="2">
    <location>
        <begin position="526"/>
        <end position="556"/>
    </location>
</feature>
<evidence type="ECO:0000259" key="4">
    <source>
        <dbReference type="Pfam" id="PF00263"/>
    </source>
</evidence>
<dbReference type="RefSeq" id="WP_121156083.1">
    <property type="nucleotide sequence ID" value="NZ_CP032829.1"/>
</dbReference>
<comment type="similarity">
    <text evidence="1">Belongs to the bacterial secretin family.</text>
</comment>
<dbReference type="Pfam" id="PF00263">
    <property type="entry name" value="Secretin"/>
    <property type="match status" value="1"/>
</dbReference>
<dbReference type="Pfam" id="PF13629">
    <property type="entry name" value="T2SS-T3SS_pil_N"/>
    <property type="match status" value="1"/>
</dbReference>
<sequence>MNRKSLLRQCRVASSIITIAAVFATSIPSIAAPQHRVATRTSGKVSLPQGEQRPSREIVLSVGRGELYNLPADVSDVWTANAAVADVYVSSARQIHIFGKAEGESTIYAKNRAGIVVFSANVRVGANANSLDQMLRLAMPEASIRATSMNGLVLLTGVVAAPEDGAEAERLVKAFLGDKVEVVSRLRTATPLQVNLQVKIAEVSRSLAKSIGVNMTTRDTTGGFNVGVAQGRNFGTIGTADTSALPQLDASALYGLPAGSLKLPFDPVTGRFITKGATVGNFSALGLGAGTTTLGFLGKLFGVDIGSAIDLAETDGLVTMLAEPNLTAMSGETASFLAGGEFPIPISQTLGQVTIEYKQYGVSLSFTPTVLADGRISMRVRPEVSQLSTDGAVTLNGFTVPALTTRRTETTVELGSGQSFMIGGLLQNNNANTIQKAPGLADVPVLGALFKSTGYKRAQTELMIIVTPYLVKPVSAGDIHLPTDGLKNPTDLQNFLLGQDFGGKSGTQRPKPTLAPPVTVPAQPLGQVSPSSLAPQGPSSRQPATQSTPTPGFSSN</sequence>
<dbReference type="GO" id="GO:0009306">
    <property type="term" value="P:protein secretion"/>
    <property type="evidence" value="ECO:0007669"/>
    <property type="project" value="InterPro"/>
</dbReference>
<gene>
    <name evidence="6" type="ORF">D3Y57_16490</name>
</gene>
<evidence type="ECO:0000313" key="6">
    <source>
        <dbReference type="EMBL" id="AYJ88072.1"/>
    </source>
</evidence>
<dbReference type="AlphaFoldDB" id="A0A494TKX8"/>
<feature type="domain" description="Pilus formation protein N-terminal" evidence="5">
    <location>
        <begin position="55"/>
        <end position="124"/>
    </location>
</feature>
<feature type="chain" id="PRO_5019844834" evidence="3">
    <location>
        <begin position="32"/>
        <end position="556"/>
    </location>
</feature>